<accession>A0A2R6WHG7</accession>
<feature type="compositionally biased region" description="Basic and acidic residues" evidence="2">
    <location>
        <begin position="1"/>
        <end position="23"/>
    </location>
</feature>
<keyword evidence="5" id="KW-1185">Reference proteome</keyword>
<name>A0A2R6WHG7_MARPO</name>
<feature type="coiled-coil region" evidence="1">
    <location>
        <begin position="1952"/>
        <end position="2028"/>
    </location>
</feature>
<feature type="region of interest" description="Disordered" evidence="2">
    <location>
        <begin position="189"/>
        <end position="209"/>
    </location>
</feature>
<keyword evidence="1" id="KW-0175">Coiled coil</keyword>
<evidence type="ECO:0000256" key="2">
    <source>
        <dbReference type="SAM" id="MobiDB-lite"/>
    </source>
</evidence>
<gene>
    <name evidence="4" type="ORF">MARPO_0090s0030</name>
</gene>
<dbReference type="GO" id="GO:0003682">
    <property type="term" value="F:chromatin binding"/>
    <property type="evidence" value="ECO:0000318"/>
    <property type="project" value="GO_Central"/>
</dbReference>
<dbReference type="PANTHER" id="PTHR43941:SF1">
    <property type="entry name" value="STRUCTURAL MAINTENANCE OF CHROMOSOMES PROTEIN 2"/>
    <property type="match status" value="1"/>
</dbReference>
<dbReference type="EMBL" id="KZ772762">
    <property type="protein sequence ID" value="PTQ33289.1"/>
    <property type="molecule type" value="Genomic_DNA"/>
</dbReference>
<evidence type="ECO:0000313" key="4">
    <source>
        <dbReference type="EMBL" id="PTQ33289.1"/>
    </source>
</evidence>
<dbReference type="Gene3D" id="1.10.287.1490">
    <property type="match status" value="1"/>
</dbReference>
<dbReference type="GO" id="GO:0000785">
    <property type="term" value="C:chromatin"/>
    <property type="evidence" value="ECO:0000318"/>
    <property type="project" value="GO_Central"/>
</dbReference>
<protein>
    <submittedName>
        <fullName evidence="4">Uncharacterized protein</fullName>
    </submittedName>
</protein>
<feature type="coiled-coil region" evidence="1">
    <location>
        <begin position="2488"/>
        <end position="2692"/>
    </location>
</feature>
<feature type="coiled-coil region" evidence="1">
    <location>
        <begin position="620"/>
        <end position="675"/>
    </location>
</feature>
<feature type="coiled-coil region" evidence="1">
    <location>
        <begin position="1811"/>
        <end position="1838"/>
    </location>
</feature>
<reference evidence="5" key="1">
    <citation type="journal article" date="2017" name="Cell">
        <title>Insights into land plant evolution garnered from the Marchantia polymorpha genome.</title>
        <authorList>
            <person name="Bowman J.L."/>
            <person name="Kohchi T."/>
            <person name="Yamato K.T."/>
            <person name="Jenkins J."/>
            <person name="Shu S."/>
            <person name="Ishizaki K."/>
            <person name="Yamaoka S."/>
            <person name="Nishihama R."/>
            <person name="Nakamura Y."/>
            <person name="Berger F."/>
            <person name="Adam C."/>
            <person name="Aki S.S."/>
            <person name="Althoff F."/>
            <person name="Araki T."/>
            <person name="Arteaga-Vazquez M.A."/>
            <person name="Balasubrmanian S."/>
            <person name="Barry K."/>
            <person name="Bauer D."/>
            <person name="Boehm C.R."/>
            <person name="Briginshaw L."/>
            <person name="Caballero-Perez J."/>
            <person name="Catarino B."/>
            <person name="Chen F."/>
            <person name="Chiyoda S."/>
            <person name="Chovatia M."/>
            <person name="Davies K.M."/>
            <person name="Delmans M."/>
            <person name="Demura T."/>
            <person name="Dierschke T."/>
            <person name="Dolan L."/>
            <person name="Dorantes-Acosta A.E."/>
            <person name="Eklund D.M."/>
            <person name="Florent S.N."/>
            <person name="Flores-Sandoval E."/>
            <person name="Fujiyama A."/>
            <person name="Fukuzawa H."/>
            <person name="Galik B."/>
            <person name="Grimanelli D."/>
            <person name="Grimwood J."/>
            <person name="Grossniklaus U."/>
            <person name="Hamada T."/>
            <person name="Haseloff J."/>
            <person name="Hetherington A.J."/>
            <person name="Higo A."/>
            <person name="Hirakawa Y."/>
            <person name="Hundley H.N."/>
            <person name="Ikeda Y."/>
            <person name="Inoue K."/>
            <person name="Inoue S.I."/>
            <person name="Ishida S."/>
            <person name="Jia Q."/>
            <person name="Kakita M."/>
            <person name="Kanazawa T."/>
            <person name="Kawai Y."/>
            <person name="Kawashima T."/>
            <person name="Kennedy M."/>
            <person name="Kinose K."/>
            <person name="Kinoshita T."/>
            <person name="Kohara Y."/>
            <person name="Koide E."/>
            <person name="Komatsu K."/>
            <person name="Kopischke S."/>
            <person name="Kubo M."/>
            <person name="Kyozuka J."/>
            <person name="Lagercrantz U."/>
            <person name="Lin S.S."/>
            <person name="Lindquist E."/>
            <person name="Lipzen A.M."/>
            <person name="Lu C.W."/>
            <person name="De Luna E."/>
            <person name="Martienssen R.A."/>
            <person name="Minamino N."/>
            <person name="Mizutani M."/>
            <person name="Mizutani M."/>
            <person name="Mochizuki N."/>
            <person name="Monte I."/>
            <person name="Mosher R."/>
            <person name="Nagasaki H."/>
            <person name="Nakagami H."/>
            <person name="Naramoto S."/>
            <person name="Nishitani K."/>
            <person name="Ohtani M."/>
            <person name="Okamoto T."/>
            <person name="Okumura M."/>
            <person name="Phillips J."/>
            <person name="Pollak B."/>
            <person name="Reinders A."/>
            <person name="Rovekamp M."/>
            <person name="Sano R."/>
            <person name="Sawa S."/>
            <person name="Schmid M.W."/>
            <person name="Shirakawa M."/>
            <person name="Solano R."/>
            <person name="Spunde A."/>
            <person name="Suetsugu N."/>
            <person name="Sugano S."/>
            <person name="Sugiyama A."/>
            <person name="Sun R."/>
            <person name="Suzuki Y."/>
            <person name="Takenaka M."/>
            <person name="Takezawa D."/>
            <person name="Tomogane H."/>
            <person name="Tsuzuki M."/>
            <person name="Ueda T."/>
            <person name="Umeda M."/>
            <person name="Ward J.M."/>
            <person name="Watanabe Y."/>
            <person name="Yazaki K."/>
            <person name="Yokoyama R."/>
            <person name="Yoshitake Y."/>
            <person name="Yotsui I."/>
            <person name="Zachgo S."/>
            <person name="Schmutz J."/>
        </authorList>
    </citation>
    <scope>NUCLEOTIDE SEQUENCE [LARGE SCALE GENOMIC DNA]</scope>
    <source>
        <strain evidence="5">Tak-1</strain>
    </source>
</reference>
<feature type="coiled-coil region" evidence="1">
    <location>
        <begin position="1085"/>
        <end position="1214"/>
    </location>
</feature>
<feature type="coiled-coil region" evidence="1">
    <location>
        <begin position="2400"/>
        <end position="2434"/>
    </location>
</feature>
<feature type="compositionally biased region" description="Polar residues" evidence="2">
    <location>
        <begin position="110"/>
        <end position="149"/>
    </location>
</feature>
<dbReference type="GO" id="GO:0000796">
    <property type="term" value="C:condensin complex"/>
    <property type="evidence" value="ECO:0000318"/>
    <property type="project" value="GO_Central"/>
</dbReference>
<feature type="compositionally biased region" description="Basic and acidic residues" evidence="2">
    <location>
        <begin position="64"/>
        <end position="75"/>
    </location>
</feature>
<feature type="coiled-coil region" evidence="1">
    <location>
        <begin position="1591"/>
        <end position="1673"/>
    </location>
</feature>
<feature type="compositionally biased region" description="Polar residues" evidence="2">
    <location>
        <begin position="193"/>
        <end position="206"/>
    </location>
</feature>
<dbReference type="GO" id="GO:0000793">
    <property type="term" value="C:condensed chromosome"/>
    <property type="evidence" value="ECO:0000318"/>
    <property type="project" value="GO_Central"/>
</dbReference>
<keyword evidence="3" id="KW-0472">Membrane</keyword>
<dbReference type="GO" id="GO:0007076">
    <property type="term" value="P:mitotic chromosome condensation"/>
    <property type="evidence" value="ECO:0000318"/>
    <property type="project" value="GO_Central"/>
</dbReference>
<feature type="region of interest" description="Disordered" evidence="2">
    <location>
        <begin position="1531"/>
        <end position="1556"/>
    </location>
</feature>
<dbReference type="Gramene" id="Mp4g21920.1">
    <property type="protein sequence ID" value="Mp4g21920.1.cds"/>
    <property type="gene ID" value="Mp4g21920"/>
</dbReference>
<feature type="coiled-coil region" evidence="1">
    <location>
        <begin position="246"/>
        <end position="305"/>
    </location>
</feature>
<feature type="coiled-coil region" evidence="1">
    <location>
        <begin position="394"/>
        <end position="474"/>
    </location>
</feature>
<dbReference type="OMA" id="CRHELSD"/>
<feature type="coiled-coil region" evidence="1">
    <location>
        <begin position="2880"/>
        <end position="2928"/>
    </location>
</feature>
<feature type="coiled-coil region" evidence="1">
    <location>
        <begin position="2233"/>
        <end position="2281"/>
    </location>
</feature>
<feature type="compositionally biased region" description="Low complexity" evidence="2">
    <location>
        <begin position="28"/>
        <end position="41"/>
    </location>
</feature>
<feature type="coiled-coil region" evidence="1">
    <location>
        <begin position="824"/>
        <end position="1024"/>
    </location>
</feature>
<evidence type="ECO:0000256" key="3">
    <source>
        <dbReference type="SAM" id="Phobius"/>
    </source>
</evidence>
<feature type="region of interest" description="Disordered" evidence="2">
    <location>
        <begin position="1365"/>
        <end position="1386"/>
    </location>
</feature>
<feature type="coiled-coil region" evidence="1">
    <location>
        <begin position="331"/>
        <end position="365"/>
    </location>
</feature>
<keyword evidence="3" id="KW-0812">Transmembrane</keyword>
<feature type="coiled-coil region" evidence="1">
    <location>
        <begin position="3184"/>
        <end position="3232"/>
    </location>
</feature>
<evidence type="ECO:0000256" key="1">
    <source>
        <dbReference type="SAM" id="Coils"/>
    </source>
</evidence>
<evidence type="ECO:0000313" key="5">
    <source>
        <dbReference type="Proteomes" id="UP000244005"/>
    </source>
</evidence>
<dbReference type="Proteomes" id="UP000244005">
    <property type="component" value="Unassembled WGS sequence"/>
</dbReference>
<dbReference type="OrthoDB" id="10255522at2759"/>
<sequence length="3466" mass="390747">MDKSKSKDNLRAAGKKRLEEFRQKKQQKSSATKTTSTALKALAEEEKLLSSTSSSPRTPNHGDLSFKSDEFDSKSDSVPSTPEVPQATAEPCRDSLNNENHHVSAGRNVDSPSIPQEKNNARTTIDTNDVPKTSTLPPLVDQQTVTEEASTAGKFESALELTIPSEITSTAANSNHCGRENAITESKVDFGSSHPTLSQHTPNQGRYDSEPHILSVQAETSGIEKEQGLVQPSWNAEQKFQETTDIKSLIAEIESLQLQLRITQQEKEQLSVDLSSSHGELQNRNEQSAAELSAAQDAMHQAKHRESLLLADLEAAKLEMAQAKGEHVPELERLQRQLIEKEDLTVELTKELASSRELLAVLEEEKYNLFSKVGQFRAELQTLGQEKLHLASELETSNRSLQHVELEKEQLLSERASSIQHIQDLLDKNAQITTELRESVEKFQTFELTREHELEAFRVQITSIQAENARLAQQLDVESTCLNEMRVEKAQLLADLIVERKELDRFGEGKLELDREIEALKTLVEELRCEKSSMSSSCESEIIVVRMELNRVEAAYSEQANHLTETRKELDRVSEEHVRSISKLELALDECSKMVDCITEEKIKVTEELNNVKSQQLHITEEKELAIANLGNELQESKERFRVTEEQNTSLAKLLEEARIEMQRVVEENARSISELESELDKQRLLLIKDVEEKGRLRGELQEVQEQMMSVQISVRDRQSEIDKHDEELKQLGENRTKLSSDLLMSRDALTRLEEEKSRADLEILGLKDQIAEMDGNYVECVQTLEDTKVELRRVRDHGLQLSRDLEVELERERGMRIVLSEDRDRLTIKLQGVEEQLKVLLQEMEISRKHHETEVLKHEDHLRAMEENHTNLSSELLASRDELSKLLGEKVQAELQLEICKQQLTKLEGAITGTLEKHRGEVATYEGCIKELEESRTMLEDQLLMSQEKLAKLQDEKNQVQLELVAHMEQLKKMEALNQDVGKELAEAKQRVDIHVQERAALLAEHVSQIGSLQEQLNLLESKGASSATEILQVMSDLEALKKEKEAAYSQVEVWREGCMRLEEEKSKIADDLLHSKDQLQLVIRDEELRQAKLSTELETYKENAERLTGEKASLLEELEATREHLRGVNNEKVNEIELLLKQVEELSQSKEHAVNELSAAFQRAEKVERTRTQLVAKLEAVQQQLEDLSKDKDSLITDLDVSRQQYEELDKEKAMMLSSFEVSVNNWKTEKSELHEALEASKELQNLFAAEKDGIASDLAAARERMEDMKEFQAQAAAEIGTLKQSIQSGDDERAQLVAQLSARDQQVQRLVEENSQLTSELQRHSERIVDLTEEIARLTEEMNSYKRKVGESEAELSQLRVESKFPQAQSELSTEEKTKDGEGDIASREVLKLAKEEQDCQPTRESTTTRSCDLHGTVHSVEDLEGLKHQIETKEGELADLKTQYILLQTQLESSDGERHNLAQELVTLRQQLQQLSESKSHVADELALGVEASRQRMLEYEEAKFESSSDMKRSKQDLQALDAEDAENQAMASSIDGHQGTQEKPRSTSNVVLESSAELAGASLKRSPMSKSDDSIVGVGSGVSKLIGEFERKAHAGQEQAEQLRKAVHENLRLTASVERLESERHMLVDAPAQIADLQRQLEELAKQIVELQAEKDEAVGALLAAEAELRQSKEIVKEESLLVADRLEALEESVISLNTERDVLAGTLVDMEKSLIHGSKQTSQEESPCLESLVSNSSSQSLERSELLVPKDVSFLVKKLEKAVFEAFPDASKELASLRDGKAAVDYCDILCDKLLTGDTGVCHQLQKAHLQLTEIRQRLTQSEEKLILVQQERDSVVQAHAQFHERLEQVVEEKEQVKQVQADLCCDVEELVSKMKEATQGYADQLAHQTADKDAVQAEVSVLQARIVELEASLALETTSRSVVNKDLGGIVTKHWGEGADADYEIQSLQQSHQAREIEVNTLNRKVEEAAGTIAQQSDEIKQLLLQTERLSEEMEKINTERASFELSLAQAEQKLSSTREKLSLSVTKGKGVVQQRDALKQVVAEKTKLLESMKAVHEQEMQTKDVALQDMERKLSELQALKEDYIQLETRCSFLQEVAGRAEKVLQNSENLVEGLSALLESSMSSNDWHSWELVEKIVWITSGTSKVVQAMESMKGEMTSLTRTSDTLASTADEAQSRAEILARELSSMKLEKEELVSHFEQVRSNFQLELQQKTDEKAHLTSLIRQFDSEVVTLRQTNESLNRRLEEQATHVASCEGEITTLQKRLAEREEEWHQEVVNHEQLQASVFSIARNLVDIHESLPPFEGDISSAQLSLSWCKEFMHVLVARYNDIVEKLDEIVRQESKSALNKALSGAVSKKHVDQLSLKTVSTDLIKEVEEIFSLVEKQAGEATTLLQRIEKQADELAVAESEKLRLQRELSTAEQRSLTIREKLTSAVTKGKSLVQQRDALKQALAEKTDELASAIISHQKELELKDAVLHETSQKLAAAMDQVDSLEKQLAVMKTSVSVEKQPSFVEKVSELERLLAETQLKVDLAEAEAESSRKVVDVTSTELEKCQSTVDALAIQVKSVTQEKDDLLQQLERSKTKHMNDIEEYANERTQLESSIGDLENIIARQKEDMESLMRKFEELNDLYNSLSAQSMEDATETTNLQDEINSLHNHIAELELSMEMEAAARQKLEADSDAVVACIQEVTQEGWGDKTVSLSESNSASSEATSLLEEMSNLLIAKYKAVVQEVEELSEQVSLLSNLEETSKAKTFSEQESLSQMQQMLESKDLELSELSKRMEEAASDMAQQEDVVQGLMQQVNKLRGELAKANGERDALKNELVLAEQRTANTREKLSLAVKKGKNVVQQRDSLKQSFSEQELLLAKCKEELASKEAIVSRIKDELMTSNRKVEDLEANVESLMRRTSVLERDMLDKKNLLQALETGLSTYSSGNEWRSKKLTQKVDWLVSAIADAESRALLSSQEAEAARKESSQLRSHLRDTQYEAECEKESLSILTMKLEKTENELQWSQHRTAELEAQLPALASAHQQSEMLMEKIRSLEALLDKKQEKVRNLESILEQKQADMRKAEEAVYAWAGRSEETEAYIHRSQMRISELEAQLRTLSGVQQQAEELSKQVQGLEEVVQQKQSALKALEASRTKAVNKLTTTVNKFRELCKQSEGLVAELERVQGSVESKDAEITQLKEEVGRFCAEARKLQERVDSSNDLLVQLEQRLQSVFPSGLEIELSPSGINKANSVDQGPSIEVEDVFFANVKLIRRRLEAFVAHSQSWQSELAKKDAQLQGLRKELEEANGDRISLKTSLQREQTQFELYKAEFASKFSPAAERENLKVEEIEEVQVGKRSIPSTSAAPQIRGTRKPASFDVAIDMDVGSSRLLEVSDEKGHGFKSLATARFMPRGTRFVADRIDRICAAGGRVLMRQPGARLGLTLYWLAIHIWMALLIATAHV</sequence>
<feature type="coiled-coil region" evidence="1">
    <location>
        <begin position="2740"/>
        <end position="2851"/>
    </location>
</feature>
<feature type="coiled-coil region" evidence="1">
    <location>
        <begin position="715"/>
        <end position="770"/>
    </location>
</feature>
<dbReference type="PANTHER" id="PTHR43941">
    <property type="entry name" value="STRUCTURAL MAINTENANCE OF CHROMOSOMES PROTEIN 2"/>
    <property type="match status" value="1"/>
</dbReference>
<feature type="compositionally biased region" description="Basic and acidic residues" evidence="2">
    <location>
        <begin position="1377"/>
        <end position="1386"/>
    </location>
</feature>
<feature type="coiled-coil region" evidence="1">
    <location>
        <begin position="1427"/>
        <end position="1489"/>
    </location>
</feature>
<feature type="transmembrane region" description="Helical" evidence="3">
    <location>
        <begin position="3444"/>
        <end position="3464"/>
    </location>
</feature>
<feature type="coiled-coil region" evidence="1">
    <location>
        <begin position="2968"/>
        <end position="3155"/>
    </location>
</feature>
<organism evidence="4 5">
    <name type="scientific">Marchantia polymorpha</name>
    <name type="common">Common liverwort</name>
    <name type="synonym">Marchantia aquatica</name>
    <dbReference type="NCBI Taxonomy" id="3197"/>
    <lineage>
        <taxon>Eukaryota</taxon>
        <taxon>Viridiplantae</taxon>
        <taxon>Streptophyta</taxon>
        <taxon>Embryophyta</taxon>
        <taxon>Marchantiophyta</taxon>
        <taxon>Marchantiopsida</taxon>
        <taxon>Marchantiidae</taxon>
        <taxon>Marchantiales</taxon>
        <taxon>Marchantiaceae</taxon>
        <taxon>Marchantia</taxon>
    </lineage>
</organism>
<feature type="region of interest" description="Disordered" evidence="2">
    <location>
        <begin position="1"/>
        <end position="152"/>
    </location>
</feature>
<feature type="coiled-coil region" evidence="1">
    <location>
        <begin position="1310"/>
        <end position="1365"/>
    </location>
</feature>
<keyword evidence="3" id="KW-1133">Transmembrane helix</keyword>
<feature type="coiled-coil region" evidence="1">
    <location>
        <begin position="3286"/>
        <end position="3320"/>
    </location>
</feature>
<proteinExistence type="predicted"/>
<feature type="coiled-coil region" evidence="1">
    <location>
        <begin position="2068"/>
        <end position="2105"/>
    </location>
</feature>